<feature type="domain" description="O-antigen ligase-related" evidence="7">
    <location>
        <begin position="215"/>
        <end position="341"/>
    </location>
</feature>
<evidence type="ECO:0000313" key="8">
    <source>
        <dbReference type="EMBL" id="MCP3423039.1"/>
    </source>
</evidence>
<feature type="region of interest" description="Disordered" evidence="5">
    <location>
        <begin position="411"/>
        <end position="430"/>
    </location>
</feature>
<proteinExistence type="predicted"/>
<feature type="transmembrane region" description="Helical" evidence="6">
    <location>
        <begin position="229"/>
        <end position="246"/>
    </location>
</feature>
<dbReference type="Pfam" id="PF04932">
    <property type="entry name" value="Wzy_C"/>
    <property type="match status" value="1"/>
</dbReference>
<organism evidence="8 9">
    <name type="scientific">Nocardioides pinisoli</name>
    <dbReference type="NCBI Taxonomy" id="2950279"/>
    <lineage>
        <taxon>Bacteria</taxon>
        <taxon>Bacillati</taxon>
        <taxon>Actinomycetota</taxon>
        <taxon>Actinomycetes</taxon>
        <taxon>Propionibacteriales</taxon>
        <taxon>Nocardioidaceae</taxon>
        <taxon>Nocardioides</taxon>
    </lineage>
</organism>
<keyword evidence="4 6" id="KW-0472">Membrane</keyword>
<feature type="transmembrane region" description="Helical" evidence="6">
    <location>
        <begin position="325"/>
        <end position="348"/>
    </location>
</feature>
<evidence type="ECO:0000256" key="5">
    <source>
        <dbReference type="SAM" id="MobiDB-lite"/>
    </source>
</evidence>
<dbReference type="GO" id="GO:0016874">
    <property type="term" value="F:ligase activity"/>
    <property type="evidence" value="ECO:0007669"/>
    <property type="project" value="UniProtKB-KW"/>
</dbReference>
<dbReference type="RefSeq" id="WP_254182236.1">
    <property type="nucleotide sequence ID" value="NZ_JANARS010000006.1"/>
</dbReference>
<keyword evidence="3 6" id="KW-1133">Transmembrane helix</keyword>
<sequence length="430" mass="45680">MNPISWLTAYLVLLLGVPSTQIIGPLGSAGSLAMVFGLASFLLWVVLRTAAAQTSDAGPQPVRRALAFFLFCVGLTYAWAMSHPISPDEVSPADVAVLALISWSGTFLVAHDALDTLPELRTLVRRIAFGGGLLAVLGLLQALTRQSWVDRVSIPGLTVTQVAGNFDRGGFPRPSGTSVHPIEFGVVIALLLPIALHVAFHDTTHRVWVRWFPAAAIGALVPLTSSRSAYLGAIVGLVICMTGWEARRRWQILGLAGVGVVAMLVVTPNLLNSIVRLFSGASEDPSVASRTGSFDLAATFIERAPVLGRGLGTFLPKYRIFDNQYLLLLVTVGLLGTIAFLTLAVVAVRTLLRVRRQSDDPASRDLATSLVASVVVGFVSLALFDAFAFSQTMGTLFLLLGLSGALRRLTSEGAPVPPSRPPTRQDAPSA</sequence>
<evidence type="ECO:0000256" key="2">
    <source>
        <dbReference type="ARBA" id="ARBA00022692"/>
    </source>
</evidence>
<feature type="transmembrane region" description="Helical" evidence="6">
    <location>
        <begin position="123"/>
        <end position="143"/>
    </location>
</feature>
<feature type="transmembrane region" description="Helical" evidence="6">
    <location>
        <begin position="29"/>
        <end position="50"/>
    </location>
</feature>
<comment type="subcellular location">
    <subcellularLocation>
        <location evidence="1">Membrane</location>
        <topology evidence="1">Multi-pass membrane protein</topology>
    </subcellularLocation>
</comment>
<dbReference type="PANTHER" id="PTHR37422:SF13">
    <property type="entry name" value="LIPOPOLYSACCHARIDE BIOSYNTHESIS PROTEIN PA4999-RELATED"/>
    <property type="match status" value="1"/>
</dbReference>
<feature type="transmembrane region" description="Helical" evidence="6">
    <location>
        <begin position="182"/>
        <end position="200"/>
    </location>
</feature>
<dbReference type="PANTHER" id="PTHR37422">
    <property type="entry name" value="TEICHURONIC ACID BIOSYNTHESIS PROTEIN TUAE"/>
    <property type="match status" value="1"/>
</dbReference>
<protein>
    <submittedName>
        <fullName evidence="8">O-antigen ligase family protein</fullName>
    </submittedName>
</protein>
<accession>A0ABT1L0E0</accession>
<feature type="transmembrane region" description="Helical" evidence="6">
    <location>
        <begin position="62"/>
        <end position="80"/>
    </location>
</feature>
<keyword evidence="2 6" id="KW-0812">Transmembrane</keyword>
<dbReference type="InterPro" id="IPR007016">
    <property type="entry name" value="O-antigen_ligase-rel_domated"/>
</dbReference>
<keyword evidence="9" id="KW-1185">Reference proteome</keyword>
<feature type="transmembrane region" description="Helical" evidence="6">
    <location>
        <begin position="253"/>
        <end position="271"/>
    </location>
</feature>
<feature type="transmembrane region" description="Helical" evidence="6">
    <location>
        <begin position="92"/>
        <end position="111"/>
    </location>
</feature>
<feature type="transmembrane region" description="Helical" evidence="6">
    <location>
        <begin position="369"/>
        <end position="389"/>
    </location>
</feature>
<gene>
    <name evidence="8" type="ORF">NCI01_14640</name>
</gene>
<keyword evidence="8" id="KW-0436">Ligase</keyword>
<evidence type="ECO:0000259" key="7">
    <source>
        <dbReference type="Pfam" id="PF04932"/>
    </source>
</evidence>
<evidence type="ECO:0000256" key="3">
    <source>
        <dbReference type="ARBA" id="ARBA00022989"/>
    </source>
</evidence>
<dbReference type="Proteomes" id="UP001204524">
    <property type="component" value="Unassembled WGS sequence"/>
</dbReference>
<dbReference type="EMBL" id="JANARS010000006">
    <property type="protein sequence ID" value="MCP3423039.1"/>
    <property type="molecule type" value="Genomic_DNA"/>
</dbReference>
<evidence type="ECO:0000313" key="9">
    <source>
        <dbReference type="Proteomes" id="UP001204524"/>
    </source>
</evidence>
<name>A0ABT1L0E0_9ACTN</name>
<reference evidence="8 9" key="1">
    <citation type="submission" date="2022-06" db="EMBL/GenBank/DDBJ databases">
        <authorList>
            <person name="So Y."/>
        </authorList>
    </citation>
    <scope>NUCLEOTIDE SEQUENCE [LARGE SCALE GENOMIC DNA]</scope>
    <source>
        <strain evidence="8 9">STR3</strain>
    </source>
</reference>
<feature type="transmembrane region" description="Helical" evidence="6">
    <location>
        <begin position="207"/>
        <end position="223"/>
    </location>
</feature>
<evidence type="ECO:0000256" key="6">
    <source>
        <dbReference type="SAM" id="Phobius"/>
    </source>
</evidence>
<evidence type="ECO:0000256" key="4">
    <source>
        <dbReference type="ARBA" id="ARBA00023136"/>
    </source>
</evidence>
<evidence type="ECO:0000256" key="1">
    <source>
        <dbReference type="ARBA" id="ARBA00004141"/>
    </source>
</evidence>
<dbReference type="InterPro" id="IPR051533">
    <property type="entry name" value="WaaL-like"/>
</dbReference>
<comment type="caution">
    <text evidence="8">The sequence shown here is derived from an EMBL/GenBank/DDBJ whole genome shotgun (WGS) entry which is preliminary data.</text>
</comment>